<reference evidence="4 5" key="2">
    <citation type="submission" date="2020-08" db="EMBL/GenBank/DDBJ databases">
        <title>Listeria ohnekaius sp. nov. and Listeria portnoyii sp. nov. isolated from non-agricultural and natural environments.</title>
        <authorList>
            <person name="Weller D."/>
            <person name="Belias A.M."/>
            <person name="Liao J."/>
            <person name="Guo S."/>
            <person name="Orsi R.H."/>
            <person name="Wiedmann M."/>
        </authorList>
    </citation>
    <scope>NUCLEOTIDE SEQUENCE [LARGE SCALE GENOMIC DNA]</scope>
    <source>
        <strain evidence="4 5">FSL W9-0585</strain>
    </source>
</reference>
<reference evidence="4 5" key="1">
    <citation type="submission" date="2020-05" db="EMBL/GenBank/DDBJ databases">
        <authorList>
            <person name="Carlin C.R."/>
        </authorList>
    </citation>
    <scope>NUCLEOTIDE SEQUENCE [LARGE SCALE GENOMIC DNA]</scope>
    <source>
        <strain evidence="4 5">FSL W9-0585</strain>
    </source>
</reference>
<evidence type="ECO:0000256" key="1">
    <source>
        <dbReference type="SAM" id="MobiDB-lite"/>
    </source>
</evidence>
<evidence type="ECO:0000313" key="5">
    <source>
        <dbReference type="Proteomes" id="UP000548787"/>
    </source>
</evidence>
<feature type="domain" description="WxL" evidence="3">
    <location>
        <begin position="30"/>
        <end position="243"/>
    </location>
</feature>
<dbReference type="AlphaFoldDB" id="A0A7W1YFG2"/>
<protein>
    <submittedName>
        <fullName evidence="4">WxL domain-containing protein</fullName>
    </submittedName>
</protein>
<evidence type="ECO:0000259" key="3">
    <source>
        <dbReference type="Pfam" id="PF13731"/>
    </source>
</evidence>
<sequence length="244" mass="25185">MKLGKKTILAVVTLSTAFTTAFAIPSNAAEVGSLNSNSTVQFEVQDGSVTNPPVNPLDPNKPVDPGTTDPGTSGPLSIDYVSSFDFGTQVISGETQTYNAKLDSMTVDGTATDVPNNVQVTDNRGSNSGWELTVAQNGQLQDGTARALEGAEVKINNATAVTRSDSTITAPTVASSITLNPDGTSAMVMNAEADQGMGHWVDNFGADNTEAADAVTLTVPGATAKYADSAYETTLTWTLSDTPA</sequence>
<dbReference type="EMBL" id="JABJVM010000003">
    <property type="protein sequence ID" value="MBA3925591.1"/>
    <property type="molecule type" value="Genomic_DNA"/>
</dbReference>
<dbReference type="Proteomes" id="UP000548787">
    <property type="component" value="Unassembled WGS sequence"/>
</dbReference>
<keyword evidence="2" id="KW-0732">Signal</keyword>
<gene>
    <name evidence="4" type="ORF">HPK16_04470</name>
</gene>
<organism evidence="4 5">
    <name type="scientific">Listeria rustica</name>
    <dbReference type="NCBI Taxonomy" id="2713503"/>
    <lineage>
        <taxon>Bacteria</taxon>
        <taxon>Bacillati</taxon>
        <taxon>Bacillota</taxon>
        <taxon>Bacilli</taxon>
        <taxon>Bacillales</taxon>
        <taxon>Listeriaceae</taxon>
        <taxon>Listeria</taxon>
    </lineage>
</organism>
<comment type="caution">
    <text evidence="4">The sequence shown here is derived from an EMBL/GenBank/DDBJ whole genome shotgun (WGS) entry which is preliminary data.</text>
</comment>
<accession>A0A7W1YFG2</accession>
<feature type="signal peptide" evidence="2">
    <location>
        <begin position="1"/>
        <end position="23"/>
    </location>
</feature>
<evidence type="ECO:0000256" key="2">
    <source>
        <dbReference type="SAM" id="SignalP"/>
    </source>
</evidence>
<dbReference type="InterPro" id="IPR027994">
    <property type="entry name" value="WxL_dom"/>
</dbReference>
<proteinExistence type="predicted"/>
<dbReference type="RefSeq" id="WP_181675812.1">
    <property type="nucleotide sequence ID" value="NZ_JABJVM010000003.1"/>
</dbReference>
<dbReference type="Pfam" id="PF13731">
    <property type="entry name" value="WxL"/>
    <property type="match status" value="1"/>
</dbReference>
<feature type="region of interest" description="Disordered" evidence="1">
    <location>
        <begin position="46"/>
        <end position="76"/>
    </location>
</feature>
<evidence type="ECO:0000313" key="4">
    <source>
        <dbReference type="EMBL" id="MBA3925591.1"/>
    </source>
</evidence>
<name>A0A7W1YFG2_9LIST</name>
<keyword evidence="5" id="KW-1185">Reference proteome</keyword>
<feature type="chain" id="PRO_5039216108" evidence="2">
    <location>
        <begin position="24"/>
        <end position="244"/>
    </location>
</feature>